<feature type="compositionally biased region" description="Polar residues" evidence="1">
    <location>
        <begin position="38"/>
        <end position="58"/>
    </location>
</feature>
<name>A0ABR8DZV9_9NOSO</name>
<feature type="region of interest" description="Disordered" evidence="1">
    <location>
        <begin position="1"/>
        <end position="58"/>
    </location>
</feature>
<protein>
    <submittedName>
        <fullName evidence="2">Uncharacterized protein</fullName>
    </submittedName>
</protein>
<evidence type="ECO:0000256" key="1">
    <source>
        <dbReference type="SAM" id="MobiDB-lite"/>
    </source>
</evidence>
<reference evidence="2 3" key="1">
    <citation type="journal article" date="2020" name="ISME J.">
        <title>Comparative genomics reveals insights into cyanobacterial evolution and habitat adaptation.</title>
        <authorList>
            <person name="Chen M.Y."/>
            <person name="Teng W.K."/>
            <person name="Zhao L."/>
            <person name="Hu C.X."/>
            <person name="Zhou Y.K."/>
            <person name="Han B.P."/>
            <person name="Song L.R."/>
            <person name="Shu W.S."/>
        </authorList>
    </citation>
    <scope>NUCLEOTIDE SEQUENCE [LARGE SCALE GENOMIC DNA]</scope>
    <source>
        <strain evidence="2 3">FACHB-838</strain>
    </source>
</reference>
<gene>
    <name evidence="2" type="ORF">H6G97_36560</name>
</gene>
<dbReference type="EMBL" id="JACJSI010000186">
    <property type="protein sequence ID" value="MBD2534693.1"/>
    <property type="molecule type" value="Genomic_DNA"/>
</dbReference>
<comment type="caution">
    <text evidence="2">The sequence shown here is derived from an EMBL/GenBank/DDBJ whole genome shotgun (WGS) entry which is preliminary data.</text>
</comment>
<organism evidence="2 3">
    <name type="scientific">Nostoc flagelliforme FACHB-838</name>
    <dbReference type="NCBI Taxonomy" id="2692904"/>
    <lineage>
        <taxon>Bacteria</taxon>
        <taxon>Bacillati</taxon>
        <taxon>Cyanobacteriota</taxon>
        <taxon>Cyanophyceae</taxon>
        <taxon>Nostocales</taxon>
        <taxon>Nostocaceae</taxon>
        <taxon>Nostoc</taxon>
    </lineage>
</organism>
<proteinExistence type="predicted"/>
<accession>A0ABR8DZV9</accession>
<dbReference type="Proteomes" id="UP000623440">
    <property type="component" value="Unassembled WGS sequence"/>
</dbReference>
<evidence type="ECO:0000313" key="3">
    <source>
        <dbReference type="Proteomes" id="UP000623440"/>
    </source>
</evidence>
<sequence length="58" mass="6164">MSHDLARKARGTYKQPHPTSPAQSSAVAPIQNADRCKNTGTRPELDQNSTGTVTNVTG</sequence>
<dbReference type="RefSeq" id="WP_190945443.1">
    <property type="nucleotide sequence ID" value="NZ_JACJSI010000186.1"/>
</dbReference>
<keyword evidence="3" id="KW-1185">Reference proteome</keyword>
<evidence type="ECO:0000313" key="2">
    <source>
        <dbReference type="EMBL" id="MBD2534693.1"/>
    </source>
</evidence>